<name>A0A6J1C3J2_MOMCH</name>
<dbReference type="OrthoDB" id="696781at2759"/>
<evidence type="ECO:0000256" key="6">
    <source>
        <dbReference type="SAM" id="SignalP"/>
    </source>
</evidence>
<keyword evidence="2" id="KW-0964">Secreted</keyword>
<dbReference type="GO" id="GO:0005576">
    <property type="term" value="C:extracellular region"/>
    <property type="evidence" value="ECO:0007669"/>
    <property type="project" value="UniProtKB-SubCell"/>
</dbReference>
<dbReference type="AlphaFoldDB" id="A0A6J1C3J2"/>
<evidence type="ECO:0000313" key="9">
    <source>
        <dbReference type="RefSeq" id="XP_022136169.1"/>
    </source>
</evidence>
<dbReference type="CDD" id="cd23509">
    <property type="entry name" value="Gnk2-like"/>
    <property type="match status" value="2"/>
</dbReference>
<gene>
    <name evidence="9" type="primary">LOC111007926</name>
</gene>
<dbReference type="FunFam" id="3.30.430.20:FF:000002">
    <property type="entry name" value="Cysteine-rich receptor-like protein kinase 10"/>
    <property type="match status" value="1"/>
</dbReference>
<organism evidence="8 9">
    <name type="scientific">Momordica charantia</name>
    <name type="common">Bitter gourd</name>
    <name type="synonym">Balsam pear</name>
    <dbReference type="NCBI Taxonomy" id="3673"/>
    <lineage>
        <taxon>Eukaryota</taxon>
        <taxon>Viridiplantae</taxon>
        <taxon>Streptophyta</taxon>
        <taxon>Embryophyta</taxon>
        <taxon>Tracheophyta</taxon>
        <taxon>Spermatophyta</taxon>
        <taxon>Magnoliopsida</taxon>
        <taxon>eudicotyledons</taxon>
        <taxon>Gunneridae</taxon>
        <taxon>Pentapetalae</taxon>
        <taxon>rosids</taxon>
        <taxon>fabids</taxon>
        <taxon>Cucurbitales</taxon>
        <taxon>Cucurbitaceae</taxon>
        <taxon>Momordiceae</taxon>
        <taxon>Momordica</taxon>
    </lineage>
</organism>
<dbReference type="InterPro" id="IPR038408">
    <property type="entry name" value="GNK2_sf"/>
</dbReference>
<dbReference type="Proteomes" id="UP000504603">
    <property type="component" value="Unplaced"/>
</dbReference>
<evidence type="ECO:0000256" key="1">
    <source>
        <dbReference type="ARBA" id="ARBA00004613"/>
    </source>
</evidence>
<dbReference type="InterPro" id="IPR002902">
    <property type="entry name" value="GNK2"/>
</dbReference>
<keyword evidence="8" id="KW-1185">Reference proteome</keyword>
<feature type="domain" description="Gnk2-homologous" evidence="7">
    <location>
        <begin position="31"/>
        <end position="134"/>
    </location>
</feature>
<evidence type="ECO:0000256" key="2">
    <source>
        <dbReference type="ARBA" id="ARBA00022525"/>
    </source>
</evidence>
<evidence type="ECO:0000313" key="8">
    <source>
        <dbReference type="Proteomes" id="UP000504603"/>
    </source>
</evidence>
<keyword evidence="3 6" id="KW-0732">Signal</keyword>
<dbReference type="GeneID" id="111007926"/>
<protein>
    <submittedName>
        <fullName evidence="9">Cysteine-rich repeat secretory protein 38-like</fullName>
    </submittedName>
</protein>
<feature type="domain" description="Gnk2-homologous" evidence="7">
    <location>
        <begin position="140"/>
        <end position="245"/>
    </location>
</feature>
<keyword evidence="4" id="KW-0677">Repeat</keyword>
<comment type="subcellular location">
    <subcellularLocation>
        <location evidence="1">Secreted</location>
    </subcellularLocation>
</comment>
<dbReference type="PANTHER" id="PTHR32411:SF43">
    <property type="entry name" value="CYSTEINE-RICH REPEAT SECRETORY PROTEIN 38"/>
    <property type="match status" value="1"/>
</dbReference>
<comment type="similarity">
    <text evidence="5">Belongs to the cysteine-rich repeat secretory protein family.</text>
</comment>
<feature type="chain" id="PRO_5026878317" evidence="6">
    <location>
        <begin position="28"/>
        <end position="250"/>
    </location>
</feature>
<feature type="signal peptide" evidence="6">
    <location>
        <begin position="1"/>
        <end position="27"/>
    </location>
</feature>
<evidence type="ECO:0000256" key="4">
    <source>
        <dbReference type="ARBA" id="ARBA00022737"/>
    </source>
</evidence>
<evidence type="ECO:0000259" key="7">
    <source>
        <dbReference type="PROSITE" id="PS51473"/>
    </source>
</evidence>
<dbReference type="Pfam" id="PF01657">
    <property type="entry name" value="Stress-antifung"/>
    <property type="match status" value="2"/>
</dbReference>
<sequence length="250" mass="27443">MKMHSKISYTLFLTLRCLFLLSPPAFCDQNSLLFHTCSTSQNFTHDSPYALNLKQAFYNLASTTPPSGFALASIGHDLQSQVDALALCRGDVSPADCAGCIATAGHEIQQLCPYGKGGAIWYDFCLLRYSNAKFFGKIDNGARLYMWNVEEAENAASFNEEVRKLLMGLSEKVEATPNLYAVGEVEMEGSKKVYGLVQCTRDLSSGACKKCVDDAIAELPKCCDAKIGGRVIGGSCNFRYEVYPFVKDQK</sequence>
<dbReference type="InterPro" id="IPR050581">
    <property type="entry name" value="CRR_secretory_protein"/>
</dbReference>
<evidence type="ECO:0000256" key="5">
    <source>
        <dbReference type="ARBA" id="ARBA00038515"/>
    </source>
</evidence>
<proteinExistence type="inferred from homology"/>
<reference evidence="9" key="1">
    <citation type="submission" date="2025-08" db="UniProtKB">
        <authorList>
            <consortium name="RefSeq"/>
        </authorList>
    </citation>
    <scope>IDENTIFICATION</scope>
    <source>
        <strain evidence="9">OHB3-1</strain>
    </source>
</reference>
<evidence type="ECO:0000256" key="3">
    <source>
        <dbReference type="ARBA" id="ARBA00022729"/>
    </source>
</evidence>
<dbReference type="PROSITE" id="PS51473">
    <property type="entry name" value="GNK2"/>
    <property type="match status" value="2"/>
</dbReference>
<dbReference type="KEGG" id="mcha:111007926"/>
<dbReference type="Gene3D" id="3.30.430.20">
    <property type="entry name" value="Gnk2 domain, C-X8-C-X2-C motif"/>
    <property type="match status" value="2"/>
</dbReference>
<dbReference type="PANTHER" id="PTHR32411">
    <property type="entry name" value="CYSTEINE-RICH REPEAT SECRETORY PROTEIN 38-RELATED"/>
    <property type="match status" value="1"/>
</dbReference>
<accession>A0A6J1C3J2</accession>
<dbReference type="RefSeq" id="XP_022136169.1">
    <property type="nucleotide sequence ID" value="XM_022280477.1"/>
</dbReference>